<feature type="compositionally biased region" description="Pro residues" evidence="1">
    <location>
        <begin position="375"/>
        <end position="385"/>
    </location>
</feature>
<dbReference type="EMBL" id="MASW01000005">
    <property type="protein sequence ID" value="PXY22187.1"/>
    <property type="molecule type" value="Genomic_DNA"/>
</dbReference>
<feature type="compositionally biased region" description="Polar residues" evidence="1">
    <location>
        <begin position="362"/>
        <end position="374"/>
    </location>
</feature>
<gene>
    <name evidence="2" type="ORF">BAY60_20055</name>
</gene>
<name>A0A2V4ANN5_9PSEU</name>
<comment type="caution">
    <text evidence="2">The sequence shown here is derived from an EMBL/GenBank/DDBJ whole genome shotgun (WGS) entry which is preliminary data.</text>
</comment>
<dbReference type="CDD" id="cd00085">
    <property type="entry name" value="HNHc"/>
    <property type="match status" value="1"/>
</dbReference>
<organism evidence="2 3">
    <name type="scientific">Prauserella muralis</name>
    <dbReference type="NCBI Taxonomy" id="588067"/>
    <lineage>
        <taxon>Bacteria</taxon>
        <taxon>Bacillati</taxon>
        <taxon>Actinomycetota</taxon>
        <taxon>Actinomycetes</taxon>
        <taxon>Pseudonocardiales</taxon>
        <taxon>Pseudonocardiaceae</taxon>
        <taxon>Prauserella</taxon>
    </lineage>
</organism>
<proteinExistence type="predicted"/>
<evidence type="ECO:0000256" key="1">
    <source>
        <dbReference type="SAM" id="MobiDB-lite"/>
    </source>
</evidence>
<accession>A0A2V4ANN5</accession>
<evidence type="ECO:0000313" key="2">
    <source>
        <dbReference type="EMBL" id="PXY22187.1"/>
    </source>
</evidence>
<dbReference type="Proteomes" id="UP000249915">
    <property type="component" value="Unassembled WGS sequence"/>
</dbReference>
<keyword evidence="3" id="KW-1185">Reference proteome</keyword>
<protein>
    <submittedName>
        <fullName evidence="2">Uncharacterized protein</fullName>
    </submittedName>
</protein>
<reference evidence="2 3" key="1">
    <citation type="submission" date="2016-07" db="EMBL/GenBank/DDBJ databases">
        <title>Draft genome sequence of Prauserella muralis DSM 45305, isolated from a mould-covered wall in an indoor environment.</title>
        <authorList>
            <person name="Ruckert C."/>
            <person name="Albersmeier A."/>
            <person name="Jiang C.-L."/>
            <person name="Jiang Y."/>
            <person name="Kalinowski J."/>
            <person name="Schneider O."/>
            <person name="Winkler A."/>
            <person name="Zotchev S.B."/>
        </authorList>
    </citation>
    <scope>NUCLEOTIDE SEQUENCE [LARGE SCALE GENOMIC DNA]</scope>
    <source>
        <strain evidence="2 3">DSM 45305</strain>
    </source>
</reference>
<dbReference type="InterPro" id="IPR003615">
    <property type="entry name" value="HNH_nuc"/>
</dbReference>
<feature type="region of interest" description="Disordered" evidence="1">
    <location>
        <begin position="357"/>
        <end position="385"/>
    </location>
</feature>
<dbReference type="AlphaFoldDB" id="A0A2V4ANN5"/>
<dbReference type="InterPro" id="IPR003870">
    <property type="entry name" value="DUF222"/>
</dbReference>
<dbReference type="RefSeq" id="WP_112282789.1">
    <property type="nucleotide sequence ID" value="NZ_MASW01000005.1"/>
</dbReference>
<sequence>MGETRISQRAQSLDKIASLQRQLGRISAALYRRLNTYLEVVGDPADAAQELALVLAVSVPHARRELAVAEALARRLPETFAALRAGEIDAYKARKVVEPTACLTDEQARAVDRGLVGRLEGKTPVNVRRAVQRVVHKVDPAGAAARAMRRRADRRVELRHRDEAMATVAAELPAEVASAVYARIDRAARGLRCKRESRSLDQLRADVLTDLVLGGQCGTEATKAEIFVYIDFRTLAQLNNDPAELAGHGSIPAWLARQIAHDPSSVWRRIVTDPLTGRPVDVGRQRYRPPVVTGEFVRVRDRECRFPGCQRPAQFGDVDHHRPWGKHGGTNHRELIGYCRRHHRLKDKPGWDYGLDGGTGRLTVTTPGGRTYTSDPPPLHDPPPG</sequence>
<evidence type="ECO:0000313" key="3">
    <source>
        <dbReference type="Proteomes" id="UP000249915"/>
    </source>
</evidence>
<dbReference type="OrthoDB" id="5241234at2"/>
<dbReference type="Pfam" id="PF02720">
    <property type="entry name" value="DUF222"/>
    <property type="match status" value="1"/>
</dbReference>